<dbReference type="Pfam" id="PF00196">
    <property type="entry name" value="GerE"/>
    <property type="match status" value="1"/>
</dbReference>
<evidence type="ECO:0000313" key="6">
    <source>
        <dbReference type="Proteomes" id="UP000198327"/>
    </source>
</evidence>
<evidence type="ECO:0000256" key="3">
    <source>
        <dbReference type="ARBA" id="ARBA00023163"/>
    </source>
</evidence>
<sequence>MYRRVLHAPTRAKYGSDYLDDEIVVQVLDLHRVVRERLNLGVASDPTKLLRDPVVVKNFIARTWDATTYRLSTESHTGTGSMELVGLLTQLRRLEKVVDGFTASLASRARRRTAQAIVGLARCNSTDELVHSVPSAIGLLGFDRAVFSLVTGDSWTPLSFHSRIDQSAAEGLLDRIRDDAYRLPKSAREVRSAQVSADTMRRHTDSHEGYELWQQSRSKSFWVVPILERAKVVALVHADCYFQDRLPSKIEVGALHALCEQLGHALSSRRALDRWAEAFSSGPSEFVSRRSIPHAIERRSSRTDSTILTPHTGVDEADGVISRTAADMQLSHRELDVVRLMAEGLTNGQIGRRLMITEGTVKSHAKRILRKTGSANRAEAVAIWMNTGHKTAV</sequence>
<evidence type="ECO:0000259" key="4">
    <source>
        <dbReference type="PROSITE" id="PS50043"/>
    </source>
</evidence>
<proteinExistence type="predicted"/>
<dbReference type="Gene3D" id="1.10.10.10">
    <property type="entry name" value="Winged helix-like DNA-binding domain superfamily/Winged helix DNA-binding domain"/>
    <property type="match status" value="1"/>
</dbReference>
<dbReference type="SUPFAM" id="SSF55781">
    <property type="entry name" value="GAF domain-like"/>
    <property type="match status" value="1"/>
</dbReference>
<dbReference type="InterPro" id="IPR000792">
    <property type="entry name" value="Tscrpt_reg_LuxR_C"/>
</dbReference>
<dbReference type="Proteomes" id="UP000198327">
    <property type="component" value="Unassembled WGS sequence"/>
</dbReference>
<keyword evidence="1" id="KW-0805">Transcription regulation</keyword>
<dbReference type="PANTHER" id="PTHR44688:SF16">
    <property type="entry name" value="DNA-BINDING TRANSCRIPTIONAL ACTIVATOR DEVR_DOSR"/>
    <property type="match status" value="1"/>
</dbReference>
<keyword evidence="2" id="KW-0238">DNA-binding</keyword>
<gene>
    <name evidence="5" type="ORF">SAMN05421642_109230</name>
</gene>
<dbReference type="InterPro" id="IPR029016">
    <property type="entry name" value="GAF-like_dom_sf"/>
</dbReference>
<dbReference type="InterPro" id="IPR016032">
    <property type="entry name" value="Sig_transdc_resp-reg_C-effctor"/>
</dbReference>
<dbReference type="Gene3D" id="3.30.450.40">
    <property type="match status" value="1"/>
</dbReference>
<dbReference type="PROSITE" id="PS00622">
    <property type="entry name" value="HTH_LUXR_1"/>
    <property type="match status" value="1"/>
</dbReference>
<evidence type="ECO:0000313" key="5">
    <source>
        <dbReference type="EMBL" id="SNT12618.1"/>
    </source>
</evidence>
<dbReference type="GO" id="GO:0003677">
    <property type="term" value="F:DNA binding"/>
    <property type="evidence" value="ECO:0007669"/>
    <property type="project" value="UniProtKB-KW"/>
</dbReference>
<organism evidence="5 6">
    <name type="scientific">Rhodococcoides kyotonense</name>
    <dbReference type="NCBI Taxonomy" id="398843"/>
    <lineage>
        <taxon>Bacteria</taxon>
        <taxon>Bacillati</taxon>
        <taxon>Actinomycetota</taxon>
        <taxon>Actinomycetes</taxon>
        <taxon>Mycobacteriales</taxon>
        <taxon>Nocardiaceae</taxon>
        <taxon>Rhodococcoides</taxon>
    </lineage>
</organism>
<feature type="domain" description="HTH luxR-type" evidence="4">
    <location>
        <begin position="323"/>
        <end position="388"/>
    </location>
</feature>
<dbReference type="GO" id="GO:0006355">
    <property type="term" value="P:regulation of DNA-templated transcription"/>
    <property type="evidence" value="ECO:0007669"/>
    <property type="project" value="InterPro"/>
</dbReference>
<protein>
    <submittedName>
        <fullName evidence="5">Regulatory protein, luxR family</fullName>
    </submittedName>
</protein>
<dbReference type="EMBL" id="FZOW01000009">
    <property type="protein sequence ID" value="SNT12618.1"/>
    <property type="molecule type" value="Genomic_DNA"/>
</dbReference>
<dbReference type="AlphaFoldDB" id="A0A239K4A3"/>
<keyword evidence="6" id="KW-1185">Reference proteome</keyword>
<dbReference type="PRINTS" id="PR00038">
    <property type="entry name" value="HTHLUXR"/>
</dbReference>
<dbReference type="CDD" id="cd06170">
    <property type="entry name" value="LuxR_C_like"/>
    <property type="match status" value="1"/>
</dbReference>
<dbReference type="PROSITE" id="PS50043">
    <property type="entry name" value="HTH_LUXR_2"/>
    <property type="match status" value="1"/>
</dbReference>
<evidence type="ECO:0000256" key="1">
    <source>
        <dbReference type="ARBA" id="ARBA00023015"/>
    </source>
</evidence>
<evidence type="ECO:0000256" key="2">
    <source>
        <dbReference type="ARBA" id="ARBA00023125"/>
    </source>
</evidence>
<dbReference type="SUPFAM" id="SSF46894">
    <property type="entry name" value="C-terminal effector domain of the bipartite response regulators"/>
    <property type="match status" value="1"/>
</dbReference>
<reference evidence="6" key="1">
    <citation type="submission" date="2017-06" db="EMBL/GenBank/DDBJ databases">
        <authorList>
            <person name="Varghese N."/>
            <person name="Submissions S."/>
        </authorList>
    </citation>
    <scope>NUCLEOTIDE SEQUENCE [LARGE SCALE GENOMIC DNA]</scope>
    <source>
        <strain evidence="6">JCM 23211</strain>
    </source>
</reference>
<dbReference type="PANTHER" id="PTHR44688">
    <property type="entry name" value="DNA-BINDING TRANSCRIPTIONAL ACTIVATOR DEVR_DOSR"/>
    <property type="match status" value="1"/>
</dbReference>
<keyword evidence="3" id="KW-0804">Transcription</keyword>
<dbReference type="InterPro" id="IPR036388">
    <property type="entry name" value="WH-like_DNA-bd_sf"/>
</dbReference>
<accession>A0A239K4A3</accession>
<name>A0A239K4A3_9NOCA</name>
<dbReference type="SMART" id="SM00421">
    <property type="entry name" value="HTH_LUXR"/>
    <property type="match status" value="1"/>
</dbReference>